<feature type="domain" description="Alcohol dehydrogenase-like N-terminal" evidence="6">
    <location>
        <begin position="28"/>
        <end position="119"/>
    </location>
</feature>
<keyword evidence="1" id="KW-0479">Metal-binding</keyword>
<dbReference type="InterPro" id="IPR047109">
    <property type="entry name" value="CAD-like"/>
</dbReference>
<protein>
    <recommendedName>
        <fullName evidence="4">alcohol dehydrogenase (NADP(+))</fullName>
        <ecNumber evidence="4">1.1.1.2</ecNumber>
    </recommendedName>
</protein>
<name>A0A8J3TDY0_9ACTN</name>
<accession>A0A8J3TDY0</accession>
<gene>
    <name evidence="7" type="ORF">Pta02_75770</name>
</gene>
<organism evidence="7 8">
    <name type="scientific">Planobispora takensis</name>
    <dbReference type="NCBI Taxonomy" id="1367882"/>
    <lineage>
        <taxon>Bacteria</taxon>
        <taxon>Bacillati</taxon>
        <taxon>Actinomycetota</taxon>
        <taxon>Actinomycetes</taxon>
        <taxon>Streptosporangiales</taxon>
        <taxon>Streptosporangiaceae</taxon>
        <taxon>Planobispora</taxon>
    </lineage>
</organism>
<evidence type="ECO:0000256" key="4">
    <source>
        <dbReference type="ARBA" id="ARBA00024074"/>
    </source>
</evidence>
<dbReference type="Pfam" id="PF08240">
    <property type="entry name" value="ADH_N"/>
    <property type="match status" value="1"/>
</dbReference>
<evidence type="ECO:0000259" key="6">
    <source>
        <dbReference type="Pfam" id="PF08240"/>
    </source>
</evidence>
<dbReference type="GO" id="GO:0008270">
    <property type="term" value="F:zinc ion binding"/>
    <property type="evidence" value="ECO:0007669"/>
    <property type="project" value="InterPro"/>
</dbReference>
<dbReference type="InterPro" id="IPR011032">
    <property type="entry name" value="GroES-like_sf"/>
</dbReference>
<dbReference type="InterPro" id="IPR013154">
    <property type="entry name" value="ADH-like_N"/>
</dbReference>
<dbReference type="InterPro" id="IPR002328">
    <property type="entry name" value="ADH_Zn_CS"/>
</dbReference>
<dbReference type="AlphaFoldDB" id="A0A8J3TDY0"/>
<sequence length="174" mass="18209">MNATVHAYGVTEAGQPLRPVAIERRDVGPHDIKLDIQYCGICHSDIHFARGDFGPLPVSPLVPGHEIIGTVTEVGSEVTKHQVGDRVGIGCMVNSCRECANCRQGEEQYCLLTAPGAGAAPGNSTQPGAGGITKRARGQRVPGCHDVAGVSACHSALPDGHRYLGQAPAVLDRK</sequence>
<evidence type="ECO:0000256" key="5">
    <source>
        <dbReference type="ARBA" id="ARBA00048262"/>
    </source>
</evidence>
<dbReference type="Gene3D" id="3.90.180.10">
    <property type="entry name" value="Medium-chain alcohol dehydrogenases, catalytic domain"/>
    <property type="match status" value="1"/>
</dbReference>
<dbReference type="RefSeq" id="WP_203879775.1">
    <property type="nucleotide sequence ID" value="NZ_BOOK01000071.1"/>
</dbReference>
<evidence type="ECO:0000256" key="1">
    <source>
        <dbReference type="ARBA" id="ARBA00022723"/>
    </source>
</evidence>
<dbReference type="GO" id="GO:0008106">
    <property type="term" value="F:alcohol dehydrogenase (NADP+) activity"/>
    <property type="evidence" value="ECO:0007669"/>
    <property type="project" value="UniProtKB-EC"/>
</dbReference>
<dbReference type="PROSITE" id="PS00059">
    <property type="entry name" value="ADH_ZINC"/>
    <property type="match status" value="1"/>
</dbReference>
<dbReference type="EMBL" id="BOOK01000071">
    <property type="protein sequence ID" value="GII05569.1"/>
    <property type="molecule type" value="Genomic_DNA"/>
</dbReference>
<evidence type="ECO:0000256" key="3">
    <source>
        <dbReference type="ARBA" id="ARBA00023002"/>
    </source>
</evidence>
<keyword evidence="2" id="KW-0862">Zinc</keyword>
<dbReference type="EC" id="1.1.1.2" evidence="4"/>
<proteinExistence type="predicted"/>
<evidence type="ECO:0000313" key="7">
    <source>
        <dbReference type="EMBL" id="GII05569.1"/>
    </source>
</evidence>
<dbReference type="Proteomes" id="UP000634476">
    <property type="component" value="Unassembled WGS sequence"/>
</dbReference>
<dbReference type="SUPFAM" id="SSF50129">
    <property type="entry name" value="GroES-like"/>
    <property type="match status" value="1"/>
</dbReference>
<dbReference type="PANTHER" id="PTHR42683">
    <property type="entry name" value="ALDEHYDE REDUCTASE"/>
    <property type="match status" value="1"/>
</dbReference>
<reference evidence="7" key="1">
    <citation type="submission" date="2021-01" db="EMBL/GenBank/DDBJ databases">
        <title>Whole genome shotgun sequence of Planobispora takensis NBRC 109077.</title>
        <authorList>
            <person name="Komaki H."/>
            <person name="Tamura T."/>
        </authorList>
    </citation>
    <scope>NUCLEOTIDE SEQUENCE</scope>
    <source>
        <strain evidence="7">NBRC 109077</strain>
    </source>
</reference>
<comment type="caution">
    <text evidence="7">The sequence shown here is derived from an EMBL/GenBank/DDBJ whole genome shotgun (WGS) entry which is preliminary data.</text>
</comment>
<evidence type="ECO:0000256" key="2">
    <source>
        <dbReference type="ARBA" id="ARBA00022833"/>
    </source>
</evidence>
<keyword evidence="8" id="KW-1185">Reference proteome</keyword>
<evidence type="ECO:0000313" key="8">
    <source>
        <dbReference type="Proteomes" id="UP000634476"/>
    </source>
</evidence>
<comment type="catalytic activity">
    <reaction evidence="5">
        <text>a primary alcohol + NADP(+) = an aldehyde + NADPH + H(+)</text>
        <dbReference type="Rhea" id="RHEA:15937"/>
        <dbReference type="ChEBI" id="CHEBI:15378"/>
        <dbReference type="ChEBI" id="CHEBI:15734"/>
        <dbReference type="ChEBI" id="CHEBI:17478"/>
        <dbReference type="ChEBI" id="CHEBI:57783"/>
        <dbReference type="ChEBI" id="CHEBI:58349"/>
        <dbReference type="EC" id="1.1.1.2"/>
    </reaction>
</comment>
<keyword evidence="3" id="KW-0560">Oxidoreductase</keyword>